<evidence type="ECO:0000256" key="8">
    <source>
        <dbReference type="ARBA" id="ARBA00022946"/>
    </source>
</evidence>
<comment type="caution">
    <text evidence="14">The sequence shown here is derived from an EMBL/GenBank/DDBJ whole genome shotgun (WGS) entry which is preliminary data.</text>
</comment>
<reference evidence="14 15" key="1">
    <citation type="journal article" date="2021" name="BMC Genomics">
        <title>Datura genome reveals duplications of psychoactive alkaloid biosynthetic genes and high mutation rate following tissue culture.</title>
        <authorList>
            <person name="Rajewski A."/>
            <person name="Carter-House D."/>
            <person name="Stajich J."/>
            <person name="Litt A."/>
        </authorList>
    </citation>
    <scope>NUCLEOTIDE SEQUENCE [LARGE SCALE GENOMIC DNA]</scope>
    <source>
        <strain evidence="14">AR-01</strain>
    </source>
</reference>
<keyword evidence="11" id="KW-0604">Photosystem II</keyword>
<comment type="function">
    <text evidence="1">Associated with the oxygen-evolving complex of photosystem II.</text>
</comment>
<dbReference type="PANTHER" id="PTHR34369:SF7">
    <property type="entry name" value="PHOTOSYSTEM II 10 KDA POLYPEPTIDE, CHLOROPLASTIC"/>
    <property type="match status" value="1"/>
</dbReference>
<sequence>MASAVMMSSFSLKPSPFSGTSVEKAAVPSRERPSSSRLTVKASGGKKIKTDKPYGINGGLNLQDGVDATGRRAKGKGVYQFVNKYGANVDGYSPIYNPDEWSPSGDVYVGGTTGLVIWAVTLAGLFVGGALLVYNTSALA</sequence>
<dbReference type="PANTHER" id="PTHR34369">
    <property type="entry name" value="PHOTOSYSTEM II 10 KDA POLYPEPTIDE, CHLOROPLASTIC"/>
    <property type="match status" value="1"/>
</dbReference>
<keyword evidence="9" id="KW-0793">Thylakoid</keyword>
<evidence type="ECO:0000313" key="15">
    <source>
        <dbReference type="Proteomes" id="UP000823775"/>
    </source>
</evidence>
<evidence type="ECO:0000256" key="7">
    <source>
        <dbReference type="ARBA" id="ARBA00022640"/>
    </source>
</evidence>
<gene>
    <name evidence="14" type="ORF">HAX54_037015</name>
</gene>
<feature type="compositionally biased region" description="Polar residues" evidence="12">
    <location>
        <begin position="1"/>
        <end position="21"/>
    </location>
</feature>
<organism evidence="14 15">
    <name type="scientific">Datura stramonium</name>
    <name type="common">Jimsonweed</name>
    <name type="synonym">Common thornapple</name>
    <dbReference type="NCBI Taxonomy" id="4076"/>
    <lineage>
        <taxon>Eukaryota</taxon>
        <taxon>Viridiplantae</taxon>
        <taxon>Streptophyta</taxon>
        <taxon>Embryophyta</taxon>
        <taxon>Tracheophyta</taxon>
        <taxon>Spermatophyta</taxon>
        <taxon>Magnoliopsida</taxon>
        <taxon>eudicotyledons</taxon>
        <taxon>Gunneridae</taxon>
        <taxon>Pentapetalae</taxon>
        <taxon>asterids</taxon>
        <taxon>lamiids</taxon>
        <taxon>Solanales</taxon>
        <taxon>Solanaceae</taxon>
        <taxon>Solanoideae</taxon>
        <taxon>Datureae</taxon>
        <taxon>Datura</taxon>
    </lineage>
</organism>
<dbReference type="InterPro" id="IPR006814">
    <property type="entry name" value="PSII_PsbR"/>
</dbReference>
<name>A0ABS8SGL5_DATST</name>
<evidence type="ECO:0000256" key="12">
    <source>
        <dbReference type="SAM" id="MobiDB-lite"/>
    </source>
</evidence>
<evidence type="ECO:0000256" key="4">
    <source>
        <dbReference type="ARBA" id="ARBA00018725"/>
    </source>
</evidence>
<comment type="subcellular location">
    <subcellularLocation>
        <location evidence="2">Plastid</location>
        <location evidence="2">Chloroplast thylakoid membrane</location>
    </subcellularLocation>
</comment>
<keyword evidence="5" id="KW-0150">Chloroplast</keyword>
<protein>
    <recommendedName>
        <fullName evidence="4">Photosystem II 10 kDa polypeptide, chloroplastic</fullName>
    </recommendedName>
</protein>
<keyword evidence="8" id="KW-0809">Transit peptide</keyword>
<feature type="transmembrane region" description="Helical" evidence="13">
    <location>
        <begin position="115"/>
        <end position="134"/>
    </location>
</feature>
<dbReference type="Pfam" id="PF04725">
    <property type="entry name" value="PsbR"/>
    <property type="match status" value="1"/>
</dbReference>
<keyword evidence="15" id="KW-1185">Reference proteome</keyword>
<evidence type="ECO:0000256" key="9">
    <source>
        <dbReference type="ARBA" id="ARBA00023078"/>
    </source>
</evidence>
<accession>A0ABS8SGL5</accession>
<evidence type="ECO:0000256" key="1">
    <source>
        <dbReference type="ARBA" id="ARBA00002966"/>
    </source>
</evidence>
<evidence type="ECO:0000256" key="5">
    <source>
        <dbReference type="ARBA" id="ARBA00022528"/>
    </source>
</evidence>
<feature type="region of interest" description="Disordered" evidence="12">
    <location>
        <begin position="1"/>
        <end position="46"/>
    </location>
</feature>
<keyword evidence="13" id="KW-1133">Transmembrane helix</keyword>
<evidence type="ECO:0000256" key="13">
    <source>
        <dbReference type="SAM" id="Phobius"/>
    </source>
</evidence>
<keyword evidence="10 13" id="KW-0472">Membrane</keyword>
<keyword evidence="13" id="KW-0812">Transmembrane</keyword>
<dbReference type="Proteomes" id="UP000823775">
    <property type="component" value="Unassembled WGS sequence"/>
</dbReference>
<evidence type="ECO:0000313" key="14">
    <source>
        <dbReference type="EMBL" id="MCD7458041.1"/>
    </source>
</evidence>
<evidence type="ECO:0000256" key="11">
    <source>
        <dbReference type="ARBA" id="ARBA00023276"/>
    </source>
</evidence>
<keyword evidence="7" id="KW-0934">Plastid</keyword>
<comment type="similarity">
    <text evidence="3">Belongs to the psbR family.</text>
</comment>
<keyword evidence="6" id="KW-0602">Photosynthesis</keyword>
<evidence type="ECO:0000256" key="6">
    <source>
        <dbReference type="ARBA" id="ARBA00022531"/>
    </source>
</evidence>
<proteinExistence type="inferred from homology"/>
<evidence type="ECO:0000256" key="10">
    <source>
        <dbReference type="ARBA" id="ARBA00023136"/>
    </source>
</evidence>
<evidence type="ECO:0000256" key="3">
    <source>
        <dbReference type="ARBA" id="ARBA00006659"/>
    </source>
</evidence>
<evidence type="ECO:0000256" key="2">
    <source>
        <dbReference type="ARBA" id="ARBA00004334"/>
    </source>
</evidence>
<dbReference type="EMBL" id="JACEIK010000493">
    <property type="protein sequence ID" value="MCD7458041.1"/>
    <property type="molecule type" value="Genomic_DNA"/>
</dbReference>